<dbReference type="Gene3D" id="2.120.10.10">
    <property type="match status" value="1"/>
</dbReference>
<name>A0ABR7X272_9SPHI</name>
<keyword evidence="4" id="KW-1185">Reference proteome</keyword>
<feature type="domain" description="Sialidase" evidence="2">
    <location>
        <begin position="56"/>
        <end position="329"/>
    </location>
</feature>
<evidence type="ECO:0000259" key="2">
    <source>
        <dbReference type="Pfam" id="PF13088"/>
    </source>
</evidence>
<keyword evidence="1" id="KW-0732">Signal</keyword>
<dbReference type="SUPFAM" id="SSF50939">
    <property type="entry name" value="Sialidases"/>
    <property type="match status" value="1"/>
</dbReference>
<dbReference type="InterPro" id="IPR036278">
    <property type="entry name" value="Sialidase_sf"/>
</dbReference>
<evidence type="ECO:0000313" key="4">
    <source>
        <dbReference type="Proteomes" id="UP000618754"/>
    </source>
</evidence>
<evidence type="ECO:0000256" key="1">
    <source>
        <dbReference type="SAM" id="SignalP"/>
    </source>
</evidence>
<reference evidence="3 4" key="1">
    <citation type="submission" date="2020-09" db="EMBL/GenBank/DDBJ databases">
        <title>Novel species of Mucilaginibacter isolated from a glacier on the Tibetan Plateau.</title>
        <authorList>
            <person name="Liu Q."/>
            <person name="Xin Y.-H."/>
        </authorList>
    </citation>
    <scope>NUCLEOTIDE SEQUENCE [LARGE SCALE GENOMIC DNA]</scope>
    <source>
        <strain evidence="3 4">CGMCC 1.13878</strain>
    </source>
</reference>
<dbReference type="EMBL" id="JACWMW010000001">
    <property type="protein sequence ID" value="MBD1384694.1"/>
    <property type="molecule type" value="Genomic_DNA"/>
</dbReference>
<proteinExistence type="predicted"/>
<dbReference type="RefSeq" id="WP_191174552.1">
    <property type="nucleotide sequence ID" value="NZ_JACWMW010000001.1"/>
</dbReference>
<organism evidence="3 4">
    <name type="scientific">Mucilaginibacter rigui</name>
    <dbReference type="NCBI Taxonomy" id="534635"/>
    <lineage>
        <taxon>Bacteria</taxon>
        <taxon>Pseudomonadati</taxon>
        <taxon>Bacteroidota</taxon>
        <taxon>Sphingobacteriia</taxon>
        <taxon>Sphingobacteriales</taxon>
        <taxon>Sphingobacteriaceae</taxon>
        <taxon>Mucilaginibacter</taxon>
    </lineage>
</organism>
<evidence type="ECO:0000313" key="3">
    <source>
        <dbReference type="EMBL" id="MBD1384694.1"/>
    </source>
</evidence>
<gene>
    <name evidence="3" type="ORF">IDJ75_05340</name>
</gene>
<protein>
    <submittedName>
        <fullName evidence="3">Exo-alpha-sialidase</fullName>
    </submittedName>
</protein>
<dbReference type="CDD" id="cd15482">
    <property type="entry name" value="Sialidase_non-viral"/>
    <property type="match status" value="1"/>
</dbReference>
<comment type="caution">
    <text evidence="3">The sequence shown here is derived from an EMBL/GenBank/DDBJ whole genome shotgun (WGS) entry which is preliminary data.</text>
</comment>
<dbReference type="PANTHER" id="PTHR43752">
    <property type="entry name" value="BNR/ASP-BOX REPEAT FAMILY PROTEIN"/>
    <property type="match status" value="1"/>
</dbReference>
<accession>A0ABR7X272</accession>
<sequence>MKIKYTLVYLSLVFLRLNVFAQTTNGLSMVTSEFIFENAPFKSCHASTIVKLDNNNLMAAWFGGTSEGSPDVCIWAAIYLNGAWAKPVIVADGIQHNGKQYPCWNPVLFKARDGKLYLHYKVGLNPREWWAMYKYSTDDGKTWSAAIRLPAGYLGPVKNKPLQLANGDVLYPSSTESLDEKHWQVHLEKSDSGLNNWQKITIDCDTFQTIQPSLLTYPHNKLQLLARSKQNVIVQSWSEDGGGTWSKMTKTALPNPNSGSDAVTVNGMQLLVYNPLPAGLNWWEGRSVLKLASSADGVNWHDVFTFENEKKGEYSYPAIIADTLGDIFITYTYNRSRIKFVQFKLN</sequence>
<dbReference type="Proteomes" id="UP000618754">
    <property type="component" value="Unassembled WGS sequence"/>
</dbReference>
<feature type="signal peptide" evidence="1">
    <location>
        <begin position="1"/>
        <end position="21"/>
    </location>
</feature>
<dbReference type="Pfam" id="PF13088">
    <property type="entry name" value="BNR_2"/>
    <property type="match status" value="1"/>
</dbReference>
<feature type="chain" id="PRO_5045950821" evidence="1">
    <location>
        <begin position="22"/>
        <end position="346"/>
    </location>
</feature>
<dbReference type="PANTHER" id="PTHR43752:SF2">
    <property type="entry name" value="BNR_ASP-BOX REPEAT FAMILY PROTEIN"/>
    <property type="match status" value="1"/>
</dbReference>
<dbReference type="InterPro" id="IPR011040">
    <property type="entry name" value="Sialidase"/>
</dbReference>